<organism evidence="2 3">
    <name type="scientific">Taxus chinensis</name>
    <name type="common">Chinese yew</name>
    <name type="synonym">Taxus wallichiana var. chinensis</name>
    <dbReference type="NCBI Taxonomy" id="29808"/>
    <lineage>
        <taxon>Eukaryota</taxon>
        <taxon>Viridiplantae</taxon>
        <taxon>Streptophyta</taxon>
        <taxon>Embryophyta</taxon>
        <taxon>Tracheophyta</taxon>
        <taxon>Spermatophyta</taxon>
        <taxon>Pinopsida</taxon>
        <taxon>Pinidae</taxon>
        <taxon>Conifers II</taxon>
        <taxon>Cupressales</taxon>
        <taxon>Taxaceae</taxon>
        <taxon>Taxus</taxon>
    </lineage>
</organism>
<dbReference type="Pfam" id="PF17919">
    <property type="entry name" value="RT_RNaseH_2"/>
    <property type="match status" value="1"/>
</dbReference>
<dbReference type="FunFam" id="3.30.70.270:FF:000020">
    <property type="entry name" value="Transposon Tf2-6 polyprotein-like Protein"/>
    <property type="match status" value="1"/>
</dbReference>
<dbReference type="InterPro" id="IPR041577">
    <property type="entry name" value="RT_RNaseH_2"/>
</dbReference>
<name>A0AA38GHD5_TAXCH</name>
<evidence type="ECO:0000313" key="2">
    <source>
        <dbReference type="EMBL" id="KAH9321947.1"/>
    </source>
</evidence>
<sequence>AVLEMVPPSSESGIRSFLGKLGAIRRFIPDLSFVVHPINNLLKKDYSIDWTKDCNEAFEVVKHFLLSPPTLMPPKLDRPLILYSLATDVSLACMLAQEDDDKRE</sequence>
<dbReference type="AlphaFoldDB" id="A0AA38GHD5"/>
<dbReference type="PANTHER" id="PTHR34072">
    <property type="entry name" value="ENZYMATIC POLYPROTEIN-RELATED"/>
    <property type="match status" value="1"/>
</dbReference>
<dbReference type="Gene3D" id="3.30.70.270">
    <property type="match status" value="1"/>
</dbReference>
<dbReference type="InterPro" id="IPR043128">
    <property type="entry name" value="Rev_trsase/Diguanyl_cyclase"/>
</dbReference>
<dbReference type="InterPro" id="IPR043502">
    <property type="entry name" value="DNA/RNA_pol_sf"/>
</dbReference>
<proteinExistence type="predicted"/>
<dbReference type="Proteomes" id="UP000824469">
    <property type="component" value="Unassembled WGS sequence"/>
</dbReference>
<feature type="non-terminal residue" evidence="2">
    <location>
        <position position="1"/>
    </location>
</feature>
<evidence type="ECO:0000259" key="1">
    <source>
        <dbReference type="Pfam" id="PF17919"/>
    </source>
</evidence>
<feature type="non-terminal residue" evidence="2">
    <location>
        <position position="104"/>
    </location>
</feature>
<reference evidence="2 3" key="1">
    <citation type="journal article" date="2021" name="Nat. Plants">
        <title>The Taxus genome provides insights into paclitaxel biosynthesis.</title>
        <authorList>
            <person name="Xiong X."/>
            <person name="Gou J."/>
            <person name="Liao Q."/>
            <person name="Li Y."/>
            <person name="Zhou Q."/>
            <person name="Bi G."/>
            <person name="Li C."/>
            <person name="Du R."/>
            <person name="Wang X."/>
            <person name="Sun T."/>
            <person name="Guo L."/>
            <person name="Liang H."/>
            <person name="Lu P."/>
            <person name="Wu Y."/>
            <person name="Zhang Z."/>
            <person name="Ro D.K."/>
            <person name="Shang Y."/>
            <person name="Huang S."/>
            <person name="Yan J."/>
        </authorList>
    </citation>
    <scope>NUCLEOTIDE SEQUENCE [LARGE SCALE GENOMIC DNA]</scope>
    <source>
        <strain evidence="2">Ta-2019</strain>
    </source>
</reference>
<keyword evidence="3" id="KW-1185">Reference proteome</keyword>
<protein>
    <recommendedName>
        <fullName evidence="1">Reverse transcriptase/retrotransposon-derived protein RNase H-like domain-containing protein</fullName>
    </recommendedName>
</protein>
<feature type="domain" description="Reverse transcriptase/retrotransposon-derived protein RNase H-like" evidence="1">
    <location>
        <begin position="50"/>
        <end position="103"/>
    </location>
</feature>
<evidence type="ECO:0000313" key="3">
    <source>
        <dbReference type="Proteomes" id="UP000824469"/>
    </source>
</evidence>
<dbReference type="EMBL" id="JAHRHJ020000003">
    <property type="protein sequence ID" value="KAH9321947.1"/>
    <property type="molecule type" value="Genomic_DNA"/>
</dbReference>
<gene>
    <name evidence="2" type="ORF">KI387_016586</name>
</gene>
<accession>A0AA38GHD5</accession>
<comment type="caution">
    <text evidence="2">The sequence shown here is derived from an EMBL/GenBank/DDBJ whole genome shotgun (WGS) entry which is preliminary data.</text>
</comment>
<dbReference type="SUPFAM" id="SSF56672">
    <property type="entry name" value="DNA/RNA polymerases"/>
    <property type="match status" value="1"/>
</dbReference>